<evidence type="ECO:0000313" key="2">
    <source>
        <dbReference type="EMBL" id="MBB6079405.1"/>
    </source>
</evidence>
<evidence type="ECO:0000313" key="3">
    <source>
        <dbReference type="Proteomes" id="UP000591537"/>
    </source>
</evidence>
<comment type="caution">
    <text evidence="2">The sequence shown here is derived from an EMBL/GenBank/DDBJ whole genome shotgun (WGS) entry which is preliminary data.</text>
</comment>
<keyword evidence="1" id="KW-0472">Membrane</keyword>
<sequence>MIPSRAGNPRRLLVIACAGVALALLILGWYATRTVAPDCVGGVARLTDGSGRTLPDANGRVWSAEELADLAYREAVASGRCDPPRARWKHWLD</sequence>
<accession>A0A7W9TEU5</accession>
<dbReference type="EMBL" id="JACHGV010000008">
    <property type="protein sequence ID" value="MBB6079405.1"/>
    <property type="molecule type" value="Genomic_DNA"/>
</dbReference>
<proteinExistence type="predicted"/>
<name>A0A7W9TEU5_9ACTN</name>
<dbReference type="RefSeq" id="WP_184563535.1">
    <property type="nucleotide sequence ID" value="NZ_BAAARS010000009.1"/>
</dbReference>
<organism evidence="2 3">
    <name type="scientific">Streptomyces paradoxus</name>
    <dbReference type="NCBI Taxonomy" id="66375"/>
    <lineage>
        <taxon>Bacteria</taxon>
        <taxon>Bacillati</taxon>
        <taxon>Actinomycetota</taxon>
        <taxon>Actinomycetes</taxon>
        <taxon>Kitasatosporales</taxon>
        <taxon>Streptomycetaceae</taxon>
        <taxon>Streptomyces</taxon>
    </lineage>
</organism>
<protein>
    <submittedName>
        <fullName evidence="2">Uncharacterized protein</fullName>
    </submittedName>
</protein>
<keyword evidence="3" id="KW-1185">Reference proteome</keyword>
<keyword evidence="1" id="KW-1133">Transmembrane helix</keyword>
<dbReference type="AlphaFoldDB" id="A0A7W9TEU5"/>
<evidence type="ECO:0000256" key="1">
    <source>
        <dbReference type="SAM" id="Phobius"/>
    </source>
</evidence>
<reference evidence="2 3" key="1">
    <citation type="submission" date="2020-08" db="EMBL/GenBank/DDBJ databases">
        <title>Genomic Encyclopedia of Type Strains, Phase IV (KMG-IV): sequencing the most valuable type-strain genomes for metagenomic binning, comparative biology and taxonomic classification.</title>
        <authorList>
            <person name="Goeker M."/>
        </authorList>
    </citation>
    <scope>NUCLEOTIDE SEQUENCE [LARGE SCALE GENOMIC DNA]</scope>
    <source>
        <strain evidence="2 3">DSM 43350</strain>
    </source>
</reference>
<keyword evidence="1" id="KW-0812">Transmembrane</keyword>
<gene>
    <name evidence="2" type="ORF">HNR57_005348</name>
</gene>
<feature type="transmembrane region" description="Helical" evidence="1">
    <location>
        <begin position="12"/>
        <end position="31"/>
    </location>
</feature>
<dbReference type="Proteomes" id="UP000591537">
    <property type="component" value="Unassembled WGS sequence"/>
</dbReference>